<dbReference type="Gene3D" id="3.30.230.10">
    <property type="match status" value="1"/>
</dbReference>
<dbReference type="InterPro" id="IPR020568">
    <property type="entry name" value="Ribosomal_Su5_D2-typ_SF"/>
</dbReference>
<dbReference type="GO" id="GO:0005829">
    <property type="term" value="C:cytosol"/>
    <property type="evidence" value="ECO:0007669"/>
    <property type="project" value="TreeGrafter"/>
</dbReference>
<feature type="binding site" evidence="11">
    <location>
        <position position="162"/>
    </location>
    <ligand>
        <name>Mg(2+)</name>
        <dbReference type="ChEBI" id="CHEBI:18420"/>
    </ligand>
</feature>
<dbReference type="PROSITE" id="PS00627">
    <property type="entry name" value="GHMP_KINASES_ATP"/>
    <property type="match status" value="1"/>
</dbReference>
<dbReference type="EMBL" id="BAABKX010000008">
    <property type="protein sequence ID" value="GAA5051028.1"/>
    <property type="molecule type" value="Genomic_DNA"/>
</dbReference>
<evidence type="ECO:0000256" key="4">
    <source>
        <dbReference type="ARBA" id="ARBA00022723"/>
    </source>
</evidence>
<dbReference type="GeneID" id="68615979"/>
<evidence type="ECO:0000313" key="17">
    <source>
        <dbReference type="Proteomes" id="UP001501729"/>
    </source>
</evidence>
<dbReference type="PANTHER" id="PTHR10457:SF7">
    <property type="entry name" value="GALACTOKINASE-RELATED"/>
    <property type="match status" value="1"/>
</dbReference>
<evidence type="ECO:0000256" key="6">
    <source>
        <dbReference type="ARBA" id="ARBA00022777"/>
    </source>
</evidence>
<keyword evidence="8 11" id="KW-0460">Magnesium</keyword>
<dbReference type="GO" id="GO:0000287">
    <property type="term" value="F:magnesium ion binding"/>
    <property type="evidence" value="ECO:0007669"/>
    <property type="project" value="UniProtKB-UniRule"/>
</dbReference>
<dbReference type="PRINTS" id="PR00959">
    <property type="entry name" value="MEVGALKINASE"/>
</dbReference>
<name>A0AAV3UI23_9EURY</name>
<comment type="catalytic activity">
    <reaction evidence="11">
        <text>alpha-D-galactose + ATP = alpha-D-galactose 1-phosphate + ADP + H(+)</text>
        <dbReference type="Rhea" id="RHEA:13553"/>
        <dbReference type="ChEBI" id="CHEBI:15378"/>
        <dbReference type="ChEBI" id="CHEBI:28061"/>
        <dbReference type="ChEBI" id="CHEBI:30616"/>
        <dbReference type="ChEBI" id="CHEBI:58336"/>
        <dbReference type="ChEBI" id="CHEBI:456216"/>
        <dbReference type="EC" id="2.7.1.6"/>
    </reaction>
</comment>
<comment type="caution">
    <text evidence="11">Lacks conserved residue(s) required for the propagation of feature annotation.</text>
</comment>
<feature type="domain" description="GHMP kinase N-terminal" evidence="13">
    <location>
        <begin position="96"/>
        <end position="181"/>
    </location>
</feature>
<keyword evidence="5 11" id="KW-0547">Nucleotide-binding</keyword>
<dbReference type="RefSeq" id="WP_227777683.1">
    <property type="nucleotide sequence ID" value="NZ_BAABKX010000008.1"/>
</dbReference>
<evidence type="ECO:0000256" key="7">
    <source>
        <dbReference type="ARBA" id="ARBA00022840"/>
    </source>
</evidence>
<evidence type="ECO:0000313" key="16">
    <source>
        <dbReference type="EMBL" id="GAA5051028.1"/>
    </source>
</evidence>
<dbReference type="FunFam" id="3.30.230.10:FF:000017">
    <property type="entry name" value="Galactokinase"/>
    <property type="match status" value="1"/>
</dbReference>
<dbReference type="SUPFAM" id="SSF55060">
    <property type="entry name" value="GHMP Kinase, C-terminal domain"/>
    <property type="match status" value="1"/>
</dbReference>
<dbReference type="PANTHER" id="PTHR10457">
    <property type="entry name" value="MEVALONATE KINASE/GALACTOKINASE"/>
    <property type="match status" value="1"/>
</dbReference>
<dbReference type="GO" id="GO:0006012">
    <property type="term" value="P:galactose metabolic process"/>
    <property type="evidence" value="ECO:0007669"/>
    <property type="project" value="UniProtKB-UniRule"/>
</dbReference>
<dbReference type="Pfam" id="PF10509">
    <property type="entry name" value="GalKase_gal_bdg"/>
    <property type="match status" value="1"/>
</dbReference>
<feature type="binding site" evidence="11">
    <location>
        <position position="71"/>
    </location>
    <ligand>
        <name>ATP</name>
        <dbReference type="ChEBI" id="CHEBI:30616"/>
    </ligand>
</feature>
<comment type="subcellular location">
    <subcellularLocation>
        <location evidence="11">Cytoplasm</location>
    </subcellularLocation>
</comment>
<dbReference type="GO" id="GO:0005524">
    <property type="term" value="F:ATP binding"/>
    <property type="evidence" value="ECO:0007669"/>
    <property type="project" value="UniProtKB-UniRule"/>
</dbReference>
<keyword evidence="6 11" id="KW-0418">Kinase</keyword>
<keyword evidence="17" id="KW-1185">Reference proteome</keyword>
<keyword evidence="10 11" id="KW-0119">Carbohydrate metabolism</keyword>
<sequence length="393" mass="43464">MIENQLIMKGKEAFQAAFDDDPKCVSAAPGRVNLIGGHTDYNRGYVLPVAIDRHTVVAGRRRTDQEIVVHSQTLAETIRVDLSTVEQQQNTSWIEYVIGVVSALVGETLPSGMELVITGDIPLGAGLSSSASLELAVGATVRDLFDLQLDDRSLASRCWTAETEFVGVECGIMDQYAATFGEENHALFLDCHNKTHETIKLTDDLRIIVVDTNVKHELAASAYNDRVSECQEGVEEFNKLLSHEVSSLRDVSVEEFESYAESIRQPVRDRCEHVIRENRRVQVAAQALKSNDLEQCGNLMFSSHESLRDLYEVSCPELDMVVDWAHETEGLMGARMIGGGFGGSVIALATSDMLNSFKKVVEKSYFTETGIEPEIYTSQTSDGVTSIKYKDIR</sequence>
<dbReference type="HAMAP" id="MF_00246">
    <property type="entry name" value="Galactokinase"/>
    <property type="match status" value="1"/>
</dbReference>
<reference evidence="16 17" key="1">
    <citation type="journal article" date="2019" name="Int. J. Syst. Evol. Microbiol.">
        <title>The Global Catalogue of Microorganisms (GCM) 10K type strain sequencing project: providing services to taxonomists for standard genome sequencing and annotation.</title>
        <authorList>
            <consortium name="The Broad Institute Genomics Platform"/>
            <consortium name="The Broad Institute Genome Sequencing Center for Infectious Disease"/>
            <person name="Wu L."/>
            <person name="Ma J."/>
        </authorList>
    </citation>
    <scope>NUCLEOTIDE SEQUENCE [LARGE SCALE GENOMIC DNA]</scope>
    <source>
        <strain evidence="16 17">JCM 17504</strain>
    </source>
</reference>
<evidence type="ECO:0000259" key="14">
    <source>
        <dbReference type="Pfam" id="PF08544"/>
    </source>
</evidence>
<dbReference type="InterPro" id="IPR013750">
    <property type="entry name" value="GHMP_kinase_C_dom"/>
</dbReference>
<dbReference type="InterPro" id="IPR036554">
    <property type="entry name" value="GHMP_kinase_C_sf"/>
</dbReference>
<keyword evidence="3 11" id="KW-0808">Transferase</keyword>
<gene>
    <name evidence="11 16" type="primary">galK</name>
    <name evidence="16" type="ORF">GCM10025751_25810</name>
</gene>
<dbReference type="EC" id="2.7.1.6" evidence="11 12"/>
<evidence type="ECO:0000259" key="13">
    <source>
        <dbReference type="Pfam" id="PF00288"/>
    </source>
</evidence>
<feature type="binding site" evidence="11">
    <location>
        <position position="223"/>
    </location>
    <ligand>
        <name>substrate</name>
    </ligand>
</feature>
<evidence type="ECO:0000256" key="11">
    <source>
        <dbReference type="HAMAP-Rule" id="MF_00246"/>
    </source>
</evidence>
<feature type="domain" description="GHMP kinase C-terminal" evidence="14">
    <location>
        <begin position="285"/>
        <end position="351"/>
    </location>
</feature>
<dbReference type="AlphaFoldDB" id="A0AAV3UI23"/>
<comment type="function">
    <text evidence="11">Catalyzes the transfer of the gamma-phosphate of ATP to D-galactose to form alpha-D-galactose-1-phosphate (Gal-1-P).</text>
</comment>
<accession>A0AAV3UI23</accession>
<dbReference type="PIRSF" id="PIRSF000530">
    <property type="entry name" value="Galactokinase"/>
    <property type="match status" value="1"/>
</dbReference>
<evidence type="ECO:0000256" key="8">
    <source>
        <dbReference type="ARBA" id="ARBA00022842"/>
    </source>
</evidence>
<dbReference type="Gene3D" id="3.30.70.890">
    <property type="entry name" value="GHMP kinase, C-terminal domain"/>
    <property type="match status" value="1"/>
</dbReference>
<dbReference type="InterPro" id="IPR019539">
    <property type="entry name" value="GalKase_N"/>
</dbReference>
<keyword evidence="7 11" id="KW-0067">ATP-binding</keyword>
<keyword evidence="4 11" id="KW-0479">Metal-binding</keyword>
<dbReference type="GO" id="GO:0004335">
    <property type="term" value="F:galactokinase activity"/>
    <property type="evidence" value="ECO:0007669"/>
    <property type="project" value="UniProtKB-UniRule"/>
</dbReference>
<dbReference type="InterPro" id="IPR006204">
    <property type="entry name" value="GHMP_kinase_N_dom"/>
</dbReference>
<keyword evidence="9 11" id="KW-0299">Galactose metabolism</keyword>
<feature type="site" description="Transition state stabilizer" evidence="11">
    <location>
        <position position="31"/>
    </location>
</feature>
<evidence type="ECO:0000256" key="12">
    <source>
        <dbReference type="NCBIfam" id="TIGR00131"/>
    </source>
</evidence>
<dbReference type="InterPro" id="IPR000705">
    <property type="entry name" value="Galactokinase"/>
</dbReference>
<dbReference type="Pfam" id="PF08544">
    <property type="entry name" value="GHMP_kinases_C"/>
    <property type="match status" value="1"/>
</dbReference>
<feature type="binding site" evidence="11">
    <location>
        <position position="130"/>
    </location>
    <ligand>
        <name>Mg(2+)</name>
        <dbReference type="ChEBI" id="CHEBI:18420"/>
    </ligand>
</feature>
<dbReference type="InterPro" id="IPR006206">
    <property type="entry name" value="Mevalonate/galactokinase"/>
</dbReference>
<dbReference type="FunFam" id="3.30.70.890:FF:000001">
    <property type="entry name" value="Galactokinase"/>
    <property type="match status" value="1"/>
</dbReference>
<dbReference type="SUPFAM" id="SSF54211">
    <property type="entry name" value="Ribosomal protein S5 domain 2-like"/>
    <property type="match status" value="1"/>
</dbReference>
<evidence type="ECO:0000256" key="3">
    <source>
        <dbReference type="ARBA" id="ARBA00022679"/>
    </source>
</evidence>
<evidence type="ECO:0000256" key="10">
    <source>
        <dbReference type="ARBA" id="ARBA00023277"/>
    </source>
</evidence>
<dbReference type="NCBIfam" id="TIGR00131">
    <property type="entry name" value="gal_kin"/>
    <property type="match status" value="1"/>
</dbReference>
<evidence type="ECO:0000256" key="9">
    <source>
        <dbReference type="ARBA" id="ARBA00023144"/>
    </source>
</evidence>
<dbReference type="Pfam" id="PF00288">
    <property type="entry name" value="GHMP_kinases_N"/>
    <property type="match status" value="1"/>
</dbReference>
<dbReference type="InterPro" id="IPR006203">
    <property type="entry name" value="GHMP_knse_ATP-bd_CS"/>
</dbReference>
<dbReference type="InterPro" id="IPR014721">
    <property type="entry name" value="Ribsml_uS5_D2-typ_fold_subgr"/>
</dbReference>
<evidence type="ECO:0000256" key="2">
    <source>
        <dbReference type="ARBA" id="ARBA00022490"/>
    </source>
</evidence>
<comment type="caution">
    <text evidence="16">The sequence shown here is derived from an EMBL/GenBank/DDBJ whole genome shotgun (WGS) entry which is preliminary data.</text>
</comment>
<dbReference type="PRINTS" id="PR00473">
    <property type="entry name" value="GALCTOKINASE"/>
</dbReference>
<comment type="similarity">
    <text evidence="1 11">Belongs to the GHMP kinase family. GalK subfamily.</text>
</comment>
<evidence type="ECO:0000256" key="1">
    <source>
        <dbReference type="ARBA" id="ARBA00006566"/>
    </source>
</evidence>
<evidence type="ECO:0000256" key="5">
    <source>
        <dbReference type="ARBA" id="ARBA00022741"/>
    </source>
</evidence>
<dbReference type="InterPro" id="IPR022963">
    <property type="entry name" value="Galactokinase_bac"/>
</dbReference>
<proteinExistence type="inferred from homology"/>
<dbReference type="Proteomes" id="UP001501729">
    <property type="component" value="Unassembled WGS sequence"/>
</dbReference>
<keyword evidence="2 11" id="KW-0963">Cytoplasm</keyword>
<organism evidence="16 17">
    <name type="scientific">Haladaptatus pallidirubidus</name>
    <dbReference type="NCBI Taxonomy" id="1008152"/>
    <lineage>
        <taxon>Archaea</taxon>
        <taxon>Methanobacteriati</taxon>
        <taxon>Methanobacteriota</taxon>
        <taxon>Stenosarchaea group</taxon>
        <taxon>Halobacteria</taxon>
        <taxon>Halobacteriales</taxon>
        <taxon>Haladaptataceae</taxon>
        <taxon>Haladaptatus</taxon>
    </lineage>
</organism>
<dbReference type="NCBIfam" id="NF003705">
    <property type="entry name" value="PRK05322.1"/>
    <property type="match status" value="1"/>
</dbReference>
<evidence type="ECO:0000259" key="15">
    <source>
        <dbReference type="Pfam" id="PF10509"/>
    </source>
</evidence>
<feature type="binding site" evidence="11">
    <location>
        <begin position="124"/>
        <end position="130"/>
    </location>
    <ligand>
        <name>ATP</name>
        <dbReference type="ChEBI" id="CHEBI:30616"/>
    </ligand>
</feature>
<feature type="domain" description="Galactokinase N-terminal" evidence="15">
    <location>
        <begin position="12"/>
        <end position="61"/>
    </location>
</feature>
<protein>
    <recommendedName>
        <fullName evidence="11 12">Galactokinase</fullName>
        <ecNumber evidence="11 12">2.7.1.6</ecNumber>
    </recommendedName>
    <alternativeName>
        <fullName evidence="11">Galactose kinase</fullName>
    </alternativeName>
</protein>
<feature type="active site" description="Proton acceptor" evidence="11">
    <location>
        <position position="174"/>
    </location>
</feature>
<comment type="pathway">
    <text evidence="11">Carbohydrate metabolism; galactose metabolism.</text>
</comment>